<accession>A0A1H1TFP4</accession>
<dbReference type="InterPro" id="IPR025326">
    <property type="entry name" value="DUF4232"/>
</dbReference>
<dbReference type="AlphaFoldDB" id="A0A1H1TFP4"/>
<feature type="chain" id="PRO_5039639604" description="DUF4232 domain-containing protein" evidence="1">
    <location>
        <begin position="23"/>
        <end position="171"/>
    </location>
</feature>
<dbReference type="Proteomes" id="UP000198859">
    <property type="component" value="Chromosome I"/>
</dbReference>
<feature type="domain" description="DUF4232" evidence="2">
    <location>
        <begin position="37"/>
        <end position="159"/>
    </location>
</feature>
<dbReference type="OrthoDB" id="3268346at2"/>
<name>A0A1H1TFP4_9ACTN</name>
<reference evidence="4" key="1">
    <citation type="submission" date="2016-10" db="EMBL/GenBank/DDBJ databases">
        <authorList>
            <person name="Varghese N."/>
            <person name="Submissions S."/>
        </authorList>
    </citation>
    <scope>NUCLEOTIDE SEQUENCE [LARGE SCALE GENOMIC DNA]</scope>
    <source>
        <strain evidence="4">DSM 22127</strain>
    </source>
</reference>
<evidence type="ECO:0000256" key="1">
    <source>
        <dbReference type="SAM" id="SignalP"/>
    </source>
</evidence>
<keyword evidence="4" id="KW-1185">Reference proteome</keyword>
<dbReference type="EMBL" id="LT629757">
    <property type="protein sequence ID" value="SDS58369.1"/>
    <property type="molecule type" value="Genomic_DNA"/>
</dbReference>
<keyword evidence="1" id="KW-0732">Signal</keyword>
<organism evidence="3 4">
    <name type="scientific">Nocardioides scoriae</name>
    <dbReference type="NCBI Taxonomy" id="642780"/>
    <lineage>
        <taxon>Bacteria</taxon>
        <taxon>Bacillati</taxon>
        <taxon>Actinomycetota</taxon>
        <taxon>Actinomycetes</taxon>
        <taxon>Propionibacteriales</taxon>
        <taxon>Nocardioidaceae</taxon>
        <taxon>Nocardioides</taxon>
    </lineage>
</organism>
<dbReference type="STRING" id="642780.SAMN04488570_2207"/>
<protein>
    <recommendedName>
        <fullName evidence="2">DUF4232 domain-containing protein</fullName>
    </recommendedName>
</protein>
<evidence type="ECO:0000259" key="2">
    <source>
        <dbReference type="Pfam" id="PF14016"/>
    </source>
</evidence>
<dbReference type="RefSeq" id="WP_091729510.1">
    <property type="nucleotide sequence ID" value="NZ_LT629757.1"/>
</dbReference>
<evidence type="ECO:0000313" key="3">
    <source>
        <dbReference type="EMBL" id="SDS58369.1"/>
    </source>
</evidence>
<gene>
    <name evidence="3" type="ORF">SAMN04488570_2207</name>
</gene>
<proteinExistence type="predicted"/>
<feature type="signal peptide" evidence="1">
    <location>
        <begin position="1"/>
        <end position="22"/>
    </location>
</feature>
<sequence>MSTRTFLATGAAALTVAASALAGPLVGPASAATAPFCGPENLVTAYHATDAGAGHRYGRIVLRNTSDQTCRTHGYGGVAYVDDIGRQIGASATRTPGPDPVLVLEPGQKAVSVLDEVVAQNYPKATCHPRKVTSLQVIGPDWEVGRFVAHRTTGCASTKVHLLAHKPYTRP</sequence>
<dbReference type="Pfam" id="PF14016">
    <property type="entry name" value="DUF4232"/>
    <property type="match status" value="1"/>
</dbReference>
<evidence type="ECO:0000313" key="4">
    <source>
        <dbReference type="Proteomes" id="UP000198859"/>
    </source>
</evidence>